<dbReference type="Proteomes" id="UP000823926">
    <property type="component" value="Unassembled WGS sequence"/>
</dbReference>
<protein>
    <submittedName>
        <fullName evidence="2">DUF3575 domain-containing protein</fullName>
    </submittedName>
</protein>
<dbReference type="SUPFAM" id="SSF103088">
    <property type="entry name" value="OmpA-like"/>
    <property type="match status" value="1"/>
</dbReference>
<dbReference type="InterPro" id="IPR036737">
    <property type="entry name" value="OmpA-like_sf"/>
</dbReference>
<dbReference type="Pfam" id="PF00691">
    <property type="entry name" value="OmpA"/>
    <property type="match status" value="1"/>
</dbReference>
<organism evidence="2 3">
    <name type="scientific">Candidatus Rikenella faecigallinarum</name>
    <dbReference type="NCBI Taxonomy" id="2838745"/>
    <lineage>
        <taxon>Bacteria</taxon>
        <taxon>Pseudomonadati</taxon>
        <taxon>Bacteroidota</taxon>
        <taxon>Bacteroidia</taxon>
        <taxon>Bacteroidales</taxon>
        <taxon>Rikenellaceae</taxon>
        <taxon>Rikenella</taxon>
    </lineage>
</organism>
<feature type="domain" description="OmpA-like" evidence="1">
    <location>
        <begin position="288"/>
        <end position="356"/>
    </location>
</feature>
<evidence type="ECO:0000313" key="3">
    <source>
        <dbReference type="Proteomes" id="UP000823926"/>
    </source>
</evidence>
<proteinExistence type="predicted"/>
<reference evidence="2" key="1">
    <citation type="journal article" date="2021" name="PeerJ">
        <title>Extensive microbial diversity within the chicken gut microbiome revealed by metagenomics and culture.</title>
        <authorList>
            <person name="Gilroy R."/>
            <person name="Ravi A."/>
            <person name="Getino M."/>
            <person name="Pursley I."/>
            <person name="Horton D.L."/>
            <person name="Alikhan N.F."/>
            <person name="Baker D."/>
            <person name="Gharbi K."/>
            <person name="Hall N."/>
            <person name="Watson M."/>
            <person name="Adriaenssens E.M."/>
            <person name="Foster-Nyarko E."/>
            <person name="Jarju S."/>
            <person name="Secka A."/>
            <person name="Antonio M."/>
            <person name="Oren A."/>
            <person name="Chaudhuri R.R."/>
            <person name="La Ragione R."/>
            <person name="Hildebrand F."/>
            <person name="Pallen M.J."/>
        </authorList>
    </citation>
    <scope>NUCLEOTIDE SEQUENCE</scope>
    <source>
        <strain evidence="2">ChiBcec15-1070</strain>
    </source>
</reference>
<gene>
    <name evidence="2" type="ORF">H9888_02270</name>
</gene>
<evidence type="ECO:0000313" key="2">
    <source>
        <dbReference type="EMBL" id="HIW10304.1"/>
    </source>
</evidence>
<dbReference type="InterPro" id="IPR021958">
    <property type="entry name" value="DUF3575"/>
</dbReference>
<sequence>MVRYLTRVLIVCGVLWSPSIWAADKPKPRTDSLAVEAPAAEFDLKTNLLYDATTSIALGLEYGWGKRLSFDISGSYNPWTFSGGRKWKHWMVQPELRIWTKERQLGHFFGIHALGGVYNLNRMYLPFRTFPETNSYRHEGWGVGAGVAYGYRWNFSERWGMEGEIGFGYIYAHYDRFCPVVCGERLSSGVKHYIGPTKIALNLIYRFGAKRRKQSRIARGEVGFISRPVRRGLRDTLYIRDTIVVRDTIERSVSQPTAVRNEKLTLHLQYSVGSSVPLQNSENQAELAALSRFVERMRRDTTIVIHDIRIIGYCSIEGTAAYNNKLSYERAQGVADYFMQRYPQLSELLHVEGRGEDWDGLLVALSKVPNLAERTYIEYIVRNVGVYEGRERMLMELSGGVPYRRLMVEVFPQLRRIECSIDYTIRE</sequence>
<dbReference type="AlphaFoldDB" id="A0A9D1QCZ9"/>
<comment type="caution">
    <text evidence="2">The sequence shown here is derived from an EMBL/GenBank/DDBJ whole genome shotgun (WGS) entry which is preliminary data.</text>
</comment>
<dbReference type="InterPro" id="IPR006665">
    <property type="entry name" value="OmpA-like"/>
</dbReference>
<dbReference type="Gene3D" id="3.30.1330.60">
    <property type="entry name" value="OmpA-like domain"/>
    <property type="match status" value="1"/>
</dbReference>
<dbReference type="Pfam" id="PF12099">
    <property type="entry name" value="DUF3575"/>
    <property type="match status" value="1"/>
</dbReference>
<evidence type="ECO:0000259" key="1">
    <source>
        <dbReference type="Pfam" id="PF00691"/>
    </source>
</evidence>
<name>A0A9D1QCZ9_9BACT</name>
<dbReference type="EMBL" id="DXHL01000012">
    <property type="protein sequence ID" value="HIW10304.1"/>
    <property type="molecule type" value="Genomic_DNA"/>
</dbReference>
<accession>A0A9D1QCZ9</accession>
<reference evidence="2" key="2">
    <citation type="submission" date="2021-04" db="EMBL/GenBank/DDBJ databases">
        <authorList>
            <person name="Gilroy R."/>
        </authorList>
    </citation>
    <scope>NUCLEOTIDE SEQUENCE</scope>
    <source>
        <strain evidence="2">ChiBcec15-1070</strain>
    </source>
</reference>